<dbReference type="RefSeq" id="WP_241899459.1">
    <property type="nucleotide sequence ID" value="NZ_PGEX01000001.1"/>
</dbReference>
<dbReference type="GO" id="GO:0006654">
    <property type="term" value="P:phosphatidic acid biosynthetic process"/>
    <property type="evidence" value="ECO:0007669"/>
    <property type="project" value="TreeGrafter"/>
</dbReference>
<dbReference type="SMART" id="SM00563">
    <property type="entry name" value="PlsC"/>
    <property type="match status" value="1"/>
</dbReference>
<dbReference type="AlphaFoldDB" id="A0A2M9A5Z2"/>
<dbReference type="Pfam" id="PF01553">
    <property type="entry name" value="Acyltransferase"/>
    <property type="match status" value="1"/>
</dbReference>
<feature type="domain" description="Phospholipid/glycerol acyltransferase" evidence="5">
    <location>
        <begin position="89"/>
        <end position="197"/>
    </location>
</feature>
<dbReference type="PROSITE" id="PS51257">
    <property type="entry name" value="PROKAR_LIPOPROTEIN"/>
    <property type="match status" value="1"/>
</dbReference>
<evidence type="ECO:0000259" key="5">
    <source>
        <dbReference type="SMART" id="SM00563"/>
    </source>
</evidence>
<reference evidence="6 7" key="1">
    <citation type="submission" date="2017-11" db="EMBL/GenBank/DDBJ databases">
        <title>Animal gut microbial communities from fecal samples from Wisconsin, USA.</title>
        <authorList>
            <person name="Neumann A."/>
        </authorList>
    </citation>
    <scope>NUCLEOTIDE SEQUENCE [LARGE SCALE GENOMIC DNA]</scope>
    <source>
        <strain evidence="6 7">UWS3</strain>
    </source>
</reference>
<comment type="caution">
    <text evidence="6">The sequence shown here is derived from an EMBL/GenBank/DDBJ whole genome shotgun (WGS) entry which is preliminary data.</text>
</comment>
<name>A0A2M9A5Z2_9BACT</name>
<keyword evidence="7" id="KW-1185">Reference proteome</keyword>
<feature type="transmembrane region" description="Helical" evidence="4">
    <location>
        <begin position="20"/>
        <end position="43"/>
    </location>
</feature>
<dbReference type="PANTHER" id="PTHR10434">
    <property type="entry name" value="1-ACYL-SN-GLYCEROL-3-PHOSPHATE ACYLTRANSFERASE"/>
    <property type="match status" value="1"/>
</dbReference>
<organism evidence="6 7">
    <name type="scientific">Hallerella succinigenes</name>
    <dbReference type="NCBI Taxonomy" id="1896222"/>
    <lineage>
        <taxon>Bacteria</taxon>
        <taxon>Pseudomonadati</taxon>
        <taxon>Fibrobacterota</taxon>
        <taxon>Fibrobacteria</taxon>
        <taxon>Fibrobacterales</taxon>
        <taxon>Fibrobacteraceae</taxon>
        <taxon>Hallerella</taxon>
    </lineage>
</organism>
<dbReference type="PANTHER" id="PTHR10434:SF66">
    <property type="entry name" value="PHOSPHOLIPID_GLYCEROL ACYLTRANSFERASE DOMAIN-CONTAINING PROTEIN"/>
    <property type="match status" value="1"/>
</dbReference>
<keyword evidence="2 6" id="KW-0808">Transferase</keyword>
<keyword evidence="4" id="KW-1133">Transmembrane helix</keyword>
<dbReference type="Proteomes" id="UP000231134">
    <property type="component" value="Unassembled WGS sequence"/>
</dbReference>
<evidence type="ECO:0000313" key="6">
    <source>
        <dbReference type="EMBL" id="PJJ41058.1"/>
    </source>
</evidence>
<keyword evidence="3 6" id="KW-0012">Acyltransferase</keyword>
<gene>
    <name evidence="6" type="ORF">BGX16_1013</name>
</gene>
<dbReference type="SUPFAM" id="SSF69593">
    <property type="entry name" value="Glycerol-3-phosphate (1)-acyltransferase"/>
    <property type="match status" value="1"/>
</dbReference>
<evidence type="ECO:0000256" key="4">
    <source>
        <dbReference type="SAM" id="Phobius"/>
    </source>
</evidence>
<dbReference type="GO" id="GO:0003841">
    <property type="term" value="F:1-acylglycerol-3-phosphate O-acyltransferase activity"/>
    <property type="evidence" value="ECO:0007669"/>
    <property type="project" value="TreeGrafter"/>
</dbReference>
<keyword evidence="4" id="KW-0812">Transmembrane</keyword>
<proteinExistence type="predicted"/>
<evidence type="ECO:0000256" key="2">
    <source>
        <dbReference type="ARBA" id="ARBA00022679"/>
    </source>
</evidence>
<keyword evidence="4" id="KW-0472">Membrane</keyword>
<evidence type="ECO:0000313" key="7">
    <source>
        <dbReference type="Proteomes" id="UP000231134"/>
    </source>
</evidence>
<accession>A0A2M9A5Z2</accession>
<evidence type="ECO:0000256" key="3">
    <source>
        <dbReference type="ARBA" id="ARBA00023315"/>
    </source>
</evidence>
<dbReference type="CDD" id="cd07989">
    <property type="entry name" value="LPLAT_AGPAT-like"/>
    <property type="match status" value="1"/>
</dbReference>
<dbReference type="InterPro" id="IPR002123">
    <property type="entry name" value="Plipid/glycerol_acylTrfase"/>
</dbReference>
<evidence type="ECO:0000256" key="1">
    <source>
        <dbReference type="ARBA" id="ARBA00005189"/>
    </source>
</evidence>
<protein>
    <submittedName>
        <fullName evidence="6">1-acyl-sn-glycerol-3-phosphate acyltransferase</fullName>
    </submittedName>
</protein>
<comment type="pathway">
    <text evidence="1">Lipid metabolism.</text>
</comment>
<dbReference type="EMBL" id="PGEX01000001">
    <property type="protein sequence ID" value="PJJ41058.1"/>
    <property type="molecule type" value="Genomic_DNA"/>
</dbReference>
<sequence length="269" mass="30821">MKLIQRLVYVWRLFAKVISYASFGGASALFSCIFPIIFVLSGFNKERFKTMSRAVNLRWFKLFVWEMTVLGILKLNVKHSERIKDIHSCVVVANHPSLLDVVMLFSIIPNVNCIVKGSLGKTSFIHNVINTLFIPNSLSFEEQMARASEGMECGESLIIFPEGTRTRPGEPLQLKKGAARFALHSYHKVQPIYIGGNEKIGLRKHDKYFSFHPTERYHYNLDILEQIDTKKYSSHPNPAAVNLLTEELREIFESYRKNDPENPANLTRA</sequence>